<dbReference type="EMBL" id="WOCE01000013">
    <property type="protein sequence ID" value="KAE9602020.1"/>
    <property type="molecule type" value="Genomic_DNA"/>
</dbReference>
<feature type="compositionally biased region" description="Polar residues" evidence="1">
    <location>
        <begin position="389"/>
        <end position="398"/>
    </location>
</feature>
<dbReference type="OrthoDB" id="10250354at2759"/>
<dbReference type="PRINTS" id="PR00625">
    <property type="entry name" value="JDOMAIN"/>
</dbReference>
<comment type="caution">
    <text evidence="3">The sequence shown here is derived from an EMBL/GenBank/DDBJ whole genome shotgun (WGS) entry which is preliminary data.</text>
</comment>
<dbReference type="AlphaFoldDB" id="A0A6A4PKM3"/>
<evidence type="ECO:0000259" key="2">
    <source>
        <dbReference type="PROSITE" id="PS50076"/>
    </source>
</evidence>
<feature type="compositionally biased region" description="Polar residues" evidence="1">
    <location>
        <begin position="256"/>
        <end position="267"/>
    </location>
</feature>
<gene>
    <name evidence="3" type="ORF">Lalb_Chr13g0303931</name>
</gene>
<feature type="domain" description="J" evidence="2">
    <location>
        <begin position="67"/>
        <end position="131"/>
    </location>
</feature>
<dbReference type="PANTHER" id="PTHR45089">
    <property type="entry name" value="DNAJ HEAT SHOCK AMINO-TERMINAL DOMAIN PROTEIN-RELATED"/>
    <property type="match status" value="1"/>
</dbReference>
<dbReference type="InterPro" id="IPR001623">
    <property type="entry name" value="DnaJ_domain"/>
</dbReference>
<feature type="region of interest" description="Disordered" evidence="1">
    <location>
        <begin position="228"/>
        <end position="402"/>
    </location>
</feature>
<dbReference type="CDD" id="cd06257">
    <property type="entry name" value="DnaJ"/>
    <property type="match status" value="1"/>
</dbReference>
<keyword evidence="4" id="KW-1185">Reference proteome</keyword>
<sequence>MDCNKEEALRAKGIAEKKMENRDFMGARKFALKAQQLYPDVENIAQMLTVCEVHCSAEQKLSNSEMDWYGILQVEQTANDITIKKQYRKFALQLHPDKNQFSGAEAAFKLIGEAQRILLDREKRSMHDLKRRGSSINKTAMSNHNQQKTNVRPNSKKPNPQPQKPQQQQSRQQTQQGVNGVRPTFWTACPFCSVKYQYYREVLNKSLRCQHCSRPFIAYAVNIQGTSPATNSNQHPSGQQKSGMNHGDFKAGIGSQGNLHGTKSNTEPCEKKIPRDVSGKPNGKRRKRVTESIESSDSTGSTDSEDDVVAGEDGFPGEQNHSTNREEHPRRSTRQKHDVSYQDNASDIDDDFPRPSKRVKESVSPCKAAKSNDQHGSAADLKIDKDVQQKQTSQNYSPGSIAKATNDPYRFVFPDAEFSDFDKDKKKECFAAGQIWAIYDTTDGMPRFYALIRNVLSPGFKLKITWFEPDPDDKDEMNWVDGGLPVACGKYKFGNTQINHDHLCFSHLVLCKSNGGDAFKVYPRKGETWGLLKNWDIKWYTDVKSHQQYEFEFVEILSDYVEGEGVCVAYLARLKGFVSLFCRVMQGDVCPFRIPPTELFRFSHRVPSFKMTGHEGVGVPVGSYELDPASLPMNFEEIAVPERSNLAEKKKDSVDDIDENCEAIEIPDSQFFNFDNEKFIENFQVGQIWAFYSDEDGLPKYYGQLNRIKTSPEVELHVNWLTCCWLPENTTKWEDEDMLISCGRFKVNKTSAYHTVYSSTSSFSHLVLADPVVKNKNYDIYPRKGEVWALYRKWSSKIKHSDLKNWEYDIVEVLGGNDLFFDVLVLAFVGGFNSVFRGKSNEGSAVTLRIPKKELLRFSHQIPAFRLTEEQGNLRGFWELDAGALPVFYFGAGSK</sequence>
<dbReference type="SMART" id="SM00271">
    <property type="entry name" value="DnaJ"/>
    <property type="match status" value="1"/>
</dbReference>
<dbReference type="Proteomes" id="UP000447434">
    <property type="component" value="Chromosome 13"/>
</dbReference>
<name>A0A6A4PKM3_LUPAL</name>
<evidence type="ECO:0000313" key="4">
    <source>
        <dbReference type="Proteomes" id="UP000447434"/>
    </source>
</evidence>
<feature type="compositionally biased region" description="Polar residues" evidence="1">
    <location>
        <begin position="228"/>
        <end position="243"/>
    </location>
</feature>
<dbReference type="Gene3D" id="1.10.287.110">
    <property type="entry name" value="DnaJ domain"/>
    <property type="match status" value="1"/>
</dbReference>
<feature type="compositionally biased region" description="Basic and acidic residues" evidence="1">
    <location>
        <begin position="323"/>
        <end position="340"/>
    </location>
</feature>
<evidence type="ECO:0000313" key="3">
    <source>
        <dbReference type="EMBL" id="KAE9602020.1"/>
    </source>
</evidence>
<feature type="compositionally biased region" description="Low complexity" evidence="1">
    <location>
        <begin position="152"/>
        <end position="176"/>
    </location>
</feature>
<feature type="compositionally biased region" description="Basic and acidic residues" evidence="1">
    <location>
        <begin position="351"/>
        <end position="361"/>
    </location>
</feature>
<feature type="compositionally biased region" description="Basic and acidic residues" evidence="1">
    <location>
        <begin position="268"/>
        <end position="278"/>
    </location>
</feature>
<accession>A0A6A4PKM3</accession>
<feature type="region of interest" description="Disordered" evidence="1">
    <location>
        <begin position="122"/>
        <end position="178"/>
    </location>
</feature>
<dbReference type="Pfam" id="PF11926">
    <property type="entry name" value="DUF3444"/>
    <property type="match status" value="2"/>
</dbReference>
<proteinExistence type="predicted"/>
<evidence type="ECO:0000256" key="1">
    <source>
        <dbReference type="SAM" id="MobiDB-lite"/>
    </source>
</evidence>
<dbReference type="SUPFAM" id="SSF46565">
    <property type="entry name" value="Chaperone J-domain"/>
    <property type="match status" value="1"/>
</dbReference>
<feature type="compositionally biased region" description="Polar residues" evidence="1">
    <location>
        <begin position="134"/>
        <end position="151"/>
    </location>
</feature>
<dbReference type="InterPro" id="IPR036869">
    <property type="entry name" value="J_dom_sf"/>
</dbReference>
<dbReference type="PANTHER" id="PTHR45089:SF18">
    <property type="entry name" value="DNAJ HEAT SHOCK AMINO-TERMINAL DOMAIN PROTEIN"/>
    <property type="match status" value="1"/>
</dbReference>
<dbReference type="InterPro" id="IPR024593">
    <property type="entry name" value="DUF3444"/>
</dbReference>
<organism evidence="3 4">
    <name type="scientific">Lupinus albus</name>
    <name type="common">White lupine</name>
    <name type="synonym">Lupinus termis</name>
    <dbReference type="NCBI Taxonomy" id="3870"/>
    <lineage>
        <taxon>Eukaryota</taxon>
        <taxon>Viridiplantae</taxon>
        <taxon>Streptophyta</taxon>
        <taxon>Embryophyta</taxon>
        <taxon>Tracheophyta</taxon>
        <taxon>Spermatophyta</taxon>
        <taxon>Magnoliopsida</taxon>
        <taxon>eudicotyledons</taxon>
        <taxon>Gunneridae</taxon>
        <taxon>Pentapetalae</taxon>
        <taxon>rosids</taxon>
        <taxon>fabids</taxon>
        <taxon>Fabales</taxon>
        <taxon>Fabaceae</taxon>
        <taxon>Papilionoideae</taxon>
        <taxon>50 kb inversion clade</taxon>
        <taxon>genistoids sensu lato</taxon>
        <taxon>core genistoids</taxon>
        <taxon>Genisteae</taxon>
        <taxon>Lupinus</taxon>
    </lineage>
</organism>
<dbReference type="Pfam" id="PF00226">
    <property type="entry name" value="DnaJ"/>
    <property type="match status" value="1"/>
</dbReference>
<feature type="compositionally biased region" description="Low complexity" evidence="1">
    <location>
        <begin position="292"/>
        <end position="302"/>
    </location>
</feature>
<reference evidence="4" key="1">
    <citation type="journal article" date="2020" name="Nat. Commun.">
        <title>Genome sequence of the cluster root forming white lupin.</title>
        <authorList>
            <person name="Hufnagel B."/>
            <person name="Marques A."/>
            <person name="Soriano A."/>
            <person name="Marques L."/>
            <person name="Divol F."/>
            <person name="Doumas P."/>
            <person name="Sallet E."/>
            <person name="Mancinotti D."/>
            <person name="Carrere S."/>
            <person name="Marande W."/>
            <person name="Arribat S."/>
            <person name="Keller J."/>
            <person name="Huneau C."/>
            <person name="Blein T."/>
            <person name="Aime D."/>
            <person name="Laguerre M."/>
            <person name="Taylor J."/>
            <person name="Schubert V."/>
            <person name="Nelson M."/>
            <person name="Geu-Flores F."/>
            <person name="Crespi M."/>
            <person name="Gallardo-Guerrero K."/>
            <person name="Delaux P.-M."/>
            <person name="Salse J."/>
            <person name="Berges H."/>
            <person name="Guyot R."/>
            <person name="Gouzy J."/>
            <person name="Peret B."/>
        </authorList>
    </citation>
    <scope>NUCLEOTIDE SEQUENCE [LARGE SCALE GENOMIC DNA]</scope>
    <source>
        <strain evidence="4">cv. Amiga</strain>
    </source>
</reference>
<protein>
    <submittedName>
        <fullName evidence="3">Putative DnaJ domain-containing protein</fullName>
    </submittedName>
</protein>
<dbReference type="PROSITE" id="PS50076">
    <property type="entry name" value="DNAJ_2"/>
    <property type="match status" value="1"/>
</dbReference>